<dbReference type="GO" id="GO:0006281">
    <property type="term" value="P:DNA repair"/>
    <property type="evidence" value="ECO:0007669"/>
    <property type="project" value="InterPro"/>
</dbReference>
<evidence type="ECO:0000313" key="1">
    <source>
        <dbReference type="EMBL" id="BAP85514.1"/>
    </source>
</evidence>
<accession>A0A0A1GVF0</accession>
<proteinExistence type="predicted"/>
<dbReference type="AlphaFoldDB" id="A0A0A1GVF0"/>
<evidence type="ECO:0000313" key="3">
    <source>
        <dbReference type="Proteomes" id="UP000031620"/>
    </source>
</evidence>
<dbReference type="KEGG" id="lho:LOOC260_109750"/>
<evidence type="ECO:0000313" key="2">
    <source>
        <dbReference type="EMBL" id="BAP85970.1"/>
    </source>
</evidence>
<name>A0A0A1GVF0_9LACO</name>
<dbReference type="STRING" id="1291742.LOOC260_109750"/>
<dbReference type="EMBL" id="AP014680">
    <property type="protein sequence ID" value="BAP85970.1"/>
    <property type="molecule type" value="Genomic_DNA"/>
</dbReference>
<reference evidence="2 3" key="1">
    <citation type="submission" date="2014-11" db="EMBL/GenBank/DDBJ databases">
        <title>Complete genome sequence and analysis of Lactobacillus hokkaidonensis LOOC260T.</title>
        <authorList>
            <person name="Tanizawa Y."/>
            <person name="Tohno M."/>
            <person name="Kaminuma E."/>
            <person name="Nakamura Y."/>
            <person name="Arita M."/>
        </authorList>
    </citation>
    <scope>NUCLEOTIDE SEQUENCE [LARGE SCALE GENOMIC DNA]</scope>
    <source>
        <strain evidence="2 3">LOOC260</strain>
    </source>
</reference>
<dbReference type="KEGG" id="lho:LOOC260_114340"/>
<dbReference type="HOGENOM" id="CLU_124338_1_0_9"/>
<gene>
    <name evidence="1" type="ORF">LOOC260_109750</name>
    <name evidence="2" type="ORF">LOOC260_114340</name>
</gene>
<protein>
    <submittedName>
        <fullName evidence="2">Holliday junction resolvase</fullName>
    </submittedName>
</protein>
<dbReference type="InterPro" id="IPR036614">
    <property type="entry name" value="RusA-like_sf"/>
</dbReference>
<sequence length="151" mass="17245">MAIKLIIPGEPVAQGRPRFVSRGKFVTTYDPPKSKLYKKHIVEVVTQTWSNEILDKPLSVMIKVYRSIQKSTSKKQYSLKATGAVLPIKKPDVDNYTKGILDGLSQADIWTDDNLVCEVITQKQYSDNPRVEIVIKEINSINEFEYQMEEP</sequence>
<dbReference type="SUPFAM" id="SSF103084">
    <property type="entry name" value="Holliday junction resolvase RusA"/>
    <property type="match status" value="1"/>
</dbReference>
<dbReference type="Proteomes" id="UP000031620">
    <property type="component" value="Chromosome"/>
</dbReference>
<dbReference type="RefSeq" id="WP_052467296.1">
    <property type="nucleotide sequence ID" value="NZ_AP014680.1"/>
</dbReference>
<organism evidence="2 3">
    <name type="scientific">Paucilactobacillus hokkaidonensis JCM 18461</name>
    <dbReference type="NCBI Taxonomy" id="1291742"/>
    <lineage>
        <taxon>Bacteria</taxon>
        <taxon>Bacillati</taxon>
        <taxon>Bacillota</taxon>
        <taxon>Bacilli</taxon>
        <taxon>Lactobacillales</taxon>
        <taxon>Lactobacillaceae</taxon>
        <taxon>Paucilactobacillus</taxon>
    </lineage>
</organism>
<dbReference type="GO" id="GO:0000287">
    <property type="term" value="F:magnesium ion binding"/>
    <property type="evidence" value="ECO:0007669"/>
    <property type="project" value="InterPro"/>
</dbReference>
<dbReference type="Gene3D" id="3.30.1330.70">
    <property type="entry name" value="Holliday junction resolvase RusA"/>
    <property type="match status" value="1"/>
</dbReference>
<dbReference type="InterPro" id="IPR008822">
    <property type="entry name" value="Endonuclease_RusA-like"/>
</dbReference>
<dbReference type="EMBL" id="AP014680">
    <property type="protein sequence ID" value="BAP85514.1"/>
    <property type="molecule type" value="Genomic_DNA"/>
</dbReference>
<dbReference type="GO" id="GO:0006310">
    <property type="term" value="P:DNA recombination"/>
    <property type="evidence" value="ECO:0007669"/>
    <property type="project" value="InterPro"/>
</dbReference>
<dbReference type="Pfam" id="PF05866">
    <property type="entry name" value="RusA"/>
    <property type="match status" value="1"/>
</dbReference>